<feature type="region of interest" description="Disordered" evidence="1">
    <location>
        <begin position="1"/>
        <end position="93"/>
    </location>
</feature>
<accession>A0A1W2TW36</accession>
<feature type="compositionally biased region" description="Basic residues" evidence="1">
    <location>
        <begin position="1"/>
        <end position="11"/>
    </location>
</feature>
<dbReference type="AlphaFoldDB" id="A0A1W2TW36"/>
<organism evidence="2">
    <name type="scientific">Rosellinia necatrix</name>
    <name type="common">White root-rot fungus</name>
    <dbReference type="NCBI Taxonomy" id="77044"/>
    <lineage>
        <taxon>Eukaryota</taxon>
        <taxon>Fungi</taxon>
        <taxon>Dikarya</taxon>
        <taxon>Ascomycota</taxon>
        <taxon>Pezizomycotina</taxon>
        <taxon>Sordariomycetes</taxon>
        <taxon>Xylariomycetidae</taxon>
        <taxon>Xylariales</taxon>
        <taxon>Xylariaceae</taxon>
        <taxon>Rosellinia</taxon>
    </lineage>
</organism>
<keyword evidence="3" id="KW-1185">Reference proteome</keyword>
<dbReference type="OrthoDB" id="4692165at2759"/>
<dbReference type="EMBL" id="DF977535">
    <property type="protein sequence ID" value="GAP92872.1"/>
    <property type="molecule type" value="Genomic_DNA"/>
</dbReference>
<evidence type="ECO:0000313" key="2">
    <source>
        <dbReference type="EMBL" id="GAP92872.1"/>
    </source>
</evidence>
<evidence type="ECO:0000313" key="3">
    <source>
        <dbReference type="Proteomes" id="UP000054516"/>
    </source>
</evidence>
<sequence length="361" mass="40295">MFWGRLLRRKKLDTPEEVLSDDKSHQDRPISPLKSLEGYSGPLKLASGGPQDGPISSPMNLDGHPELSKSASQSPQGGPISPPKNPNGHPGLSKLASELRANYLQEGATGNQKFLPNDKLGELVTKKRVLLALQETTIEQQYHEDLASWVLKSGTRLFSILVLLTYGSAEQLSWLKEFRNDGISDNALPLDFSNTKPYYGYSSTTTQGDGAQKFYSFKTWQDNDLILFDSYQWTFLAPILGSSNEFCHQLSSEQPLPFITLSQKPVEGILGKTLYGKIHPAHIDPQCLSILGMNDPEGIPVFIKLVHRSDNLSQFFDINTGKFKAVHPIISPRRIRPIAAYNKNDNDFVIFRWVDGDNQPN</sequence>
<reference evidence="2" key="1">
    <citation type="submission" date="2016-03" db="EMBL/GenBank/DDBJ databases">
        <title>Draft genome sequence of Rosellinia necatrix.</title>
        <authorList>
            <person name="Kanematsu S."/>
        </authorList>
    </citation>
    <scope>NUCLEOTIDE SEQUENCE [LARGE SCALE GENOMIC DNA]</scope>
    <source>
        <strain evidence="2">W97</strain>
    </source>
</reference>
<protein>
    <submittedName>
        <fullName evidence="2">Uncharacterized protein</fullName>
    </submittedName>
</protein>
<feature type="compositionally biased region" description="Low complexity" evidence="1">
    <location>
        <begin position="70"/>
        <end position="79"/>
    </location>
</feature>
<proteinExistence type="predicted"/>
<evidence type="ECO:0000256" key="1">
    <source>
        <dbReference type="SAM" id="MobiDB-lite"/>
    </source>
</evidence>
<name>A0A1W2TW36_ROSNE</name>
<gene>
    <name evidence="2" type="ORF">SAMD00023353_9000320</name>
</gene>
<dbReference type="Proteomes" id="UP000054516">
    <property type="component" value="Unassembled WGS sequence"/>
</dbReference>